<dbReference type="Proteomes" id="UP000602087">
    <property type="component" value="Unassembled WGS sequence"/>
</dbReference>
<reference evidence="2" key="1">
    <citation type="submission" date="2020-12" db="EMBL/GenBank/DDBJ databases">
        <title>Sanguibacter suaedae sp. nov., isolated from Suaeda aralocaspica.</title>
        <authorList>
            <person name="Ma Q."/>
        </authorList>
    </citation>
    <scope>NUCLEOTIDE SEQUENCE</scope>
    <source>
        <strain evidence="2">YZGR15</strain>
    </source>
</reference>
<dbReference type="Gene3D" id="3.40.630.30">
    <property type="match status" value="1"/>
</dbReference>
<evidence type="ECO:0000313" key="3">
    <source>
        <dbReference type="Proteomes" id="UP000602087"/>
    </source>
</evidence>
<sequence>MTSSGPGPLVVVHVTTREQLEAAWAVRLAVFVDEQGVPVEEEIDDADTAATTTHLLLVSPGTGPSGADEVIATGRVLSDPTHPGEVHVGRVAVLAERRSGGVGARLMAELEAVALSRHGVGGSVTVLLSAQESATGFYERLGYVVTGEAYLDAGIRHRDASKVVRAPRTGS</sequence>
<dbReference type="InterPro" id="IPR039143">
    <property type="entry name" value="GNPNAT1-like"/>
</dbReference>
<evidence type="ECO:0000259" key="1">
    <source>
        <dbReference type="PROSITE" id="PS51186"/>
    </source>
</evidence>
<dbReference type="InterPro" id="IPR016181">
    <property type="entry name" value="Acyl_CoA_acyltransferase"/>
</dbReference>
<protein>
    <submittedName>
        <fullName evidence="2">GNAT family N-acetyltransferase</fullName>
    </submittedName>
</protein>
<name>A0A934MA73_9MICO</name>
<evidence type="ECO:0000313" key="2">
    <source>
        <dbReference type="EMBL" id="MBI9115453.1"/>
    </source>
</evidence>
<accession>A0A934MA73</accession>
<dbReference type="RefSeq" id="WP_198734023.1">
    <property type="nucleotide sequence ID" value="NZ_JAEINH010000008.1"/>
</dbReference>
<dbReference type="InterPro" id="IPR000182">
    <property type="entry name" value="GNAT_dom"/>
</dbReference>
<dbReference type="PANTHER" id="PTHR13355:SF11">
    <property type="entry name" value="GLUCOSAMINE 6-PHOSPHATE N-ACETYLTRANSFERASE"/>
    <property type="match status" value="1"/>
</dbReference>
<dbReference type="EMBL" id="JAEINH010000008">
    <property type="protein sequence ID" value="MBI9115453.1"/>
    <property type="molecule type" value="Genomic_DNA"/>
</dbReference>
<dbReference type="CDD" id="cd04301">
    <property type="entry name" value="NAT_SF"/>
    <property type="match status" value="1"/>
</dbReference>
<organism evidence="2 3">
    <name type="scientific">Sanguibacter suaedae</name>
    <dbReference type="NCBI Taxonomy" id="2795737"/>
    <lineage>
        <taxon>Bacteria</taxon>
        <taxon>Bacillati</taxon>
        <taxon>Actinomycetota</taxon>
        <taxon>Actinomycetes</taxon>
        <taxon>Micrococcales</taxon>
        <taxon>Sanguibacteraceae</taxon>
        <taxon>Sanguibacter</taxon>
    </lineage>
</organism>
<dbReference type="Pfam" id="PF13673">
    <property type="entry name" value="Acetyltransf_10"/>
    <property type="match status" value="1"/>
</dbReference>
<dbReference type="GO" id="GO:0004343">
    <property type="term" value="F:glucosamine 6-phosphate N-acetyltransferase activity"/>
    <property type="evidence" value="ECO:0007669"/>
    <property type="project" value="TreeGrafter"/>
</dbReference>
<keyword evidence="3" id="KW-1185">Reference proteome</keyword>
<dbReference type="PROSITE" id="PS51186">
    <property type="entry name" value="GNAT"/>
    <property type="match status" value="1"/>
</dbReference>
<dbReference type="PANTHER" id="PTHR13355">
    <property type="entry name" value="GLUCOSAMINE 6-PHOSPHATE N-ACETYLTRANSFERASE"/>
    <property type="match status" value="1"/>
</dbReference>
<proteinExistence type="predicted"/>
<dbReference type="AlphaFoldDB" id="A0A934MA73"/>
<gene>
    <name evidence="2" type="ORF">JAV76_10570</name>
</gene>
<comment type="caution">
    <text evidence="2">The sequence shown here is derived from an EMBL/GenBank/DDBJ whole genome shotgun (WGS) entry which is preliminary data.</text>
</comment>
<feature type="domain" description="N-acetyltransferase" evidence="1">
    <location>
        <begin position="10"/>
        <end position="167"/>
    </location>
</feature>
<dbReference type="SUPFAM" id="SSF55729">
    <property type="entry name" value="Acyl-CoA N-acyltransferases (Nat)"/>
    <property type="match status" value="1"/>
</dbReference>